<dbReference type="PANTHER" id="PTHR32027">
    <property type="entry name" value="CYTOSINE DEAMINASE"/>
    <property type="match status" value="1"/>
</dbReference>
<dbReference type="RefSeq" id="WP_067482606.1">
    <property type="nucleotide sequence ID" value="NZ_BSWX01000005.1"/>
</dbReference>
<dbReference type="InterPro" id="IPR032466">
    <property type="entry name" value="Metal_Hydrolase"/>
</dbReference>
<evidence type="ECO:0000259" key="1">
    <source>
        <dbReference type="Pfam" id="PF07969"/>
    </source>
</evidence>
<feature type="domain" description="Amidohydrolase 3" evidence="1">
    <location>
        <begin position="174"/>
        <end position="379"/>
    </location>
</feature>
<dbReference type="GO" id="GO:0016814">
    <property type="term" value="F:hydrolase activity, acting on carbon-nitrogen (but not peptide) bonds, in cyclic amidines"/>
    <property type="evidence" value="ECO:0007669"/>
    <property type="project" value="TreeGrafter"/>
</dbReference>
<dbReference type="CDD" id="cd01293">
    <property type="entry name" value="Bact_CD"/>
    <property type="match status" value="1"/>
</dbReference>
<keyword evidence="3" id="KW-1185">Reference proteome</keyword>
<sequence>METLLKNVRVETNYLTAGDYTYGTETRTVDILFNQDTIVSVRTAGETPDKNRQVIDGKNALFLPQLREMHCHFDKSKLGIPWTPIEPAATIVERFTREYDYLESAPLSFDERMKNLLNLELLHGATHFRSHIDVHPLVGQRYLEGAQKVLTEYTDKLAYELVAFPQHGLLRSNAYDEMKKALQNGASLVGGVDPLSLDGNLEKSLTTTFDLATQFDAPIDLHLHERGDNVRQTFAKIIALTEESGWAGKVTVSHAYGLKELSASERKELFPRLAENNITIISSIPLNPVIPPLTELRTAGVKTFIGCDNIYDCWSPFGNGDVLDKLNRYAEIFNLTSQQALTESLELVTNQPLIEPDGWVKIGMPANFTLVDATSTAEFVARKIPISASYFKGKKVTID</sequence>
<reference evidence="2 3" key="1">
    <citation type="submission" date="2016-04" db="EMBL/GenBank/DDBJ databases">
        <title>Draft genome of an Enterococcus thailandicus strain isolated from bovine feces.</title>
        <authorList>
            <person name="Beukers A.G."/>
            <person name="Zaheer R."/>
            <person name="Goji N."/>
            <person name="Cook S.R."/>
            <person name="Amoako K."/>
            <person name="Chaves A.V."/>
            <person name="Ward M.P."/>
            <person name="Mcallister T.A."/>
        </authorList>
    </citation>
    <scope>NUCLEOTIDE SEQUENCE [LARGE SCALE GENOMIC DNA]</scope>
    <source>
        <strain evidence="2 3">F0711D 46</strain>
    </source>
</reference>
<dbReference type="AlphaFoldDB" id="A0A179ET44"/>
<name>A0A179ET44_ENTTH</name>
<protein>
    <submittedName>
        <fullName evidence="2">Deaminase</fullName>
    </submittedName>
</protein>
<dbReference type="PANTHER" id="PTHR32027:SF9">
    <property type="entry name" value="BLL3847 PROTEIN"/>
    <property type="match status" value="1"/>
</dbReference>
<evidence type="ECO:0000313" key="2">
    <source>
        <dbReference type="EMBL" id="OAQ55983.1"/>
    </source>
</evidence>
<organism evidence="2 3">
    <name type="scientific">Enterococcus thailandicus</name>
    <dbReference type="NCBI Taxonomy" id="417368"/>
    <lineage>
        <taxon>Bacteria</taxon>
        <taxon>Bacillati</taxon>
        <taxon>Bacillota</taxon>
        <taxon>Bacilli</taxon>
        <taxon>Lactobacillales</taxon>
        <taxon>Enterococcaceae</taxon>
        <taxon>Enterococcus</taxon>
    </lineage>
</organism>
<dbReference type="InterPro" id="IPR052349">
    <property type="entry name" value="Metallo-hydrolase_Enzymes"/>
</dbReference>
<dbReference type="Gene3D" id="2.30.40.10">
    <property type="entry name" value="Urease, subunit C, domain 1"/>
    <property type="match status" value="1"/>
</dbReference>
<dbReference type="InterPro" id="IPR013108">
    <property type="entry name" value="Amidohydro_3"/>
</dbReference>
<proteinExistence type="predicted"/>
<dbReference type="SUPFAM" id="SSF51338">
    <property type="entry name" value="Composite domain of metallo-dependent hydrolases"/>
    <property type="match status" value="1"/>
</dbReference>
<gene>
    <name evidence="2" type="ORF">A6E74_04495</name>
</gene>
<dbReference type="Gene3D" id="3.20.20.140">
    <property type="entry name" value="Metal-dependent hydrolases"/>
    <property type="match status" value="1"/>
</dbReference>
<comment type="caution">
    <text evidence="2">The sequence shown here is derived from an EMBL/GenBank/DDBJ whole genome shotgun (WGS) entry which is preliminary data.</text>
</comment>
<evidence type="ECO:0000313" key="3">
    <source>
        <dbReference type="Proteomes" id="UP000078516"/>
    </source>
</evidence>
<dbReference type="InterPro" id="IPR011059">
    <property type="entry name" value="Metal-dep_hydrolase_composite"/>
</dbReference>
<accession>A0A179ET44</accession>
<dbReference type="Proteomes" id="UP000078516">
    <property type="component" value="Unassembled WGS sequence"/>
</dbReference>
<dbReference type="Pfam" id="PF07969">
    <property type="entry name" value="Amidohydro_3"/>
    <property type="match status" value="1"/>
</dbReference>
<dbReference type="EMBL" id="LWMN01000011">
    <property type="protein sequence ID" value="OAQ55983.1"/>
    <property type="molecule type" value="Genomic_DNA"/>
</dbReference>
<dbReference type="SUPFAM" id="SSF51556">
    <property type="entry name" value="Metallo-dependent hydrolases"/>
    <property type="match status" value="1"/>
</dbReference>